<sequence>MASGSGRRFISKVQSIIFVCLILFLSTLPIQSDCLEDKSIGKKNVSYSPSGLESSLKRDTSPPPIQNVFTFPSPLPQLTKGSPGGFASGIIDLGGLQVAQVSNLTQVWNTSAGGADNIGITFFEPSSLPNGFFMLGTYAQPNNMPRFGWVLVGKDVIGSSLKSPNDYTLVWSSENNTKIVSLGPGYFFLPNCTDGYVAVGYLVTTNPQKPSLDKMRCVRSDFTNASKTNENIWDVDGVQVFTSMPLEVGAQSPGVPTGSFILQTSSSSWPRPPCLRNQNQNLSSAMPNLTQIHQLMKAYGPTVYFHPNEAFLPSSVEWFLENGALLYTKGNESQPPVLFNSSLAKLLPINLSFSDNHWLGLSGNDTARDCLKRGNLQNASAYVHVKPMFGTTFTDFAVWLFYPFNGPASIKTKLGTFHLDQVGEHVADWEHVTLRISNFNGELKSVFYSQHSGGLWLSPSQLEFQSGTNKPVVYSSKCGHAAFPQQGANLLGDGEVQIRNDCGKGTSVMDTGINFTLLSAQYLGDGVVVEPFWLNYSYLWGPKITYDLGKDLKKLKLGKIIKLPNEVMGECGPIGPKWKESWIGDEQTWP</sequence>
<protein>
    <recommendedName>
        <fullName evidence="4">Peptidase A1 domain-containing protein</fullName>
    </recommendedName>
</protein>
<feature type="chain" id="PRO_5019774363" description="Peptidase A1 domain-containing protein" evidence="1">
    <location>
        <begin position="33"/>
        <end position="590"/>
    </location>
</feature>
<proteinExistence type="predicted"/>
<keyword evidence="1" id="KW-0732">Signal</keyword>
<evidence type="ECO:0000256" key="1">
    <source>
        <dbReference type="SAM" id="SignalP"/>
    </source>
</evidence>
<dbReference type="Pfam" id="PF06101">
    <property type="entry name" value="Vps62"/>
    <property type="match status" value="1"/>
</dbReference>
<gene>
    <name evidence="2" type="ORF">CCAM_LOCUS44179</name>
</gene>
<reference evidence="2 3" key="1">
    <citation type="submission" date="2018-04" db="EMBL/GenBank/DDBJ databases">
        <authorList>
            <person name="Vogel A."/>
        </authorList>
    </citation>
    <scope>NUCLEOTIDE SEQUENCE [LARGE SCALE GENOMIC DNA]</scope>
</reference>
<evidence type="ECO:0000313" key="3">
    <source>
        <dbReference type="Proteomes" id="UP000595140"/>
    </source>
</evidence>
<dbReference type="OrthoDB" id="188042at2759"/>
<dbReference type="InterPro" id="IPR009291">
    <property type="entry name" value="Vps62"/>
</dbReference>
<name>A0A484NMR9_9ASTE</name>
<organism evidence="2 3">
    <name type="scientific">Cuscuta campestris</name>
    <dbReference type="NCBI Taxonomy" id="132261"/>
    <lineage>
        <taxon>Eukaryota</taxon>
        <taxon>Viridiplantae</taxon>
        <taxon>Streptophyta</taxon>
        <taxon>Embryophyta</taxon>
        <taxon>Tracheophyta</taxon>
        <taxon>Spermatophyta</taxon>
        <taxon>Magnoliopsida</taxon>
        <taxon>eudicotyledons</taxon>
        <taxon>Gunneridae</taxon>
        <taxon>Pentapetalae</taxon>
        <taxon>asterids</taxon>
        <taxon>lamiids</taxon>
        <taxon>Solanales</taxon>
        <taxon>Convolvulaceae</taxon>
        <taxon>Cuscuteae</taxon>
        <taxon>Cuscuta</taxon>
        <taxon>Cuscuta subgen. Grammica</taxon>
        <taxon>Cuscuta sect. Cleistogrammica</taxon>
    </lineage>
</organism>
<accession>A0A484NMR9</accession>
<dbReference type="AlphaFoldDB" id="A0A484NMR9"/>
<keyword evidence="3" id="KW-1185">Reference proteome</keyword>
<feature type="signal peptide" evidence="1">
    <location>
        <begin position="1"/>
        <end position="32"/>
    </location>
</feature>
<evidence type="ECO:0000313" key="2">
    <source>
        <dbReference type="EMBL" id="VFR02404.1"/>
    </source>
</evidence>
<dbReference type="EMBL" id="OOIL02006805">
    <property type="protein sequence ID" value="VFR02404.1"/>
    <property type="molecule type" value="Genomic_DNA"/>
</dbReference>
<dbReference type="PANTHER" id="PTHR48152:SF3">
    <property type="entry name" value="DUF946 FAMILY PROTEIN (DUF946)"/>
    <property type="match status" value="1"/>
</dbReference>
<evidence type="ECO:0008006" key="4">
    <source>
        <dbReference type="Google" id="ProtNLM"/>
    </source>
</evidence>
<dbReference type="Proteomes" id="UP000595140">
    <property type="component" value="Unassembled WGS sequence"/>
</dbReference>
<dbReference type="PANTHER" id="PTHR48152">
    <property type="entry name" value="F1C9.34 PROTEIN"/>
    <property type="match status" value="1"/>
</dbReference>